<protein>
    <submittedName>
        <fullName evidence="1">Uncharacterized protein</fullName>
    </submittedName>
</protein>
<name>A0ABT4AUR7_9ACTN</name>
<dbReference type="EMBL" id="JAPNTZ010000003">
    <property type="protein sequence ID" value="MCY1137984.1"/>
    <property type="molecule type" value="Genomic_DNA"/>
</dbReference>
<organism evidence="1 2">
    <name type="scientific">Paractinoplanes pyxinae</name>
    <dbReference type="NCBI Taxonomy" id="2997416"/>
    <lineage>
        <taxon>Bacteria</taxon>
        <taxon>Bacillati</taxon>
        <taxon>Actinomycetota</taxon>
        <taxon>Actinomycetes</taxon>
        <taxon>Micromonosporales</taxon>
        <taxon>Micromonosporaceae</taxon>
        <taxon>Paractinoplanes</taxon>
    </lineage>
</organism>
<sequence length="94" mass="9706">MRSQMLAARAAALFASDLPSGSRPDATSVENAIAVSVRRSGGTRGCVAALAAAYGDYPETAVVRMRWARSVIQSVYEPTPASMPVPTPALALAA</sequence>
<evidence type="ECO:0000313" key="1">
    <source>
        <dbReference type="EMBL" id="MCY1137984.1"/>
    </source>
</evidence>
<reference evidence="1" key="1">
    <citation type="submission" date="2022-11" db="EMBL/GenBank/DDBJ databases">
        <authorList>
            <person name="Somphong A."/>
            <person name="Phongsopitanun W."/>
        </authorList>
    </citation>
    <scope>NUCLEOTIDE SEQUENCE</scope>
    <source>
        <strain evidence="1">Pm04-4</strain>
    </source>
</reference>
<dbReference type="Proteomes" id="UP001151002">
    <property type="component" value="Unassembled WGS sequence"/>
</dbReference>
<accession>A0ABT4AUR7</accession>
<dbReference type="RefSeq" id="WP_267561956.1">
    <property type="nucleotide sequence ID" value="NZ_JAPNTZ010000003.1"/>
</dbReference>
<comment type="caution">
    <text evidence="1">The sequence shown here is derived from an EMBL/GenBank/DDBJ whole genome shotgun (WGS) entry which is preliminary data.</text>
</comment>
<gene>
    <name evidence="1" type="ORF">OWR29_08235</name>
</gene>
<evidence type="ECO:0000313" key="2">
    <source>
        <dbReference type="Proteomes" id="UP001151002"/>
    </source>
</evidence>
<keyword evidence="2" id="KW-1185">Reference proteome</keyword>
<proteinExistence type="predicted"/>